<gene>
    <name evidence="2" type="ORF">G3O07_09045</name>
</gene>
<dbReference type="Pfam" id="PF00551">
    <property type="entry name" value="Formyl_trans_N"/>
    <property type="match status" value="1"/>
</dbReference>
<proteinExistence type="predicted"/>
<evidence type="ECO:0000313" key="3">
    <source>
        <dbReference type="Proteomes" id="UP000471751"/>
    </source>
</evidence>
<dbReference type="AlphaFoldDB" id="A0A6I5RPI9"/>
<dbReference type="InterPro" id="IPR036477">
    <property type="entry name" value="Formyl_transf_N_sf"/>
</dbReference>
<name>A0A6I5RPI9_9PSED</name>
<dbReference type="EMBL" id="JAAHBT010000079">
    <property type="protein sequence ID" value="NES09847.1"/>
    <property type="molecule type" value="Genomic_DNA"/>
</dbReference>
<reference evidence="2 3" key="1">
    <citation type="submission" date="2020-02" db="EMBL/GenBank/DDBJ databases">
        <title>Broccoli isolated Pseudomonas sp.</title>
        <authorList>
            <person name="Fujikawa T."/>
            <person name="Sawada H."/>
        </authorList>
    </citation>
    <scope>NUCLEOTIDE SEQUENCE [LARGE SCALE GENOMIC DNA]</scope>
    <source>
        <strain evidence="2 3">JCM 32154</strain>
    </source>
</reference>
<accession>A0A6I5RPI9</accession>
<sequence>MTSVNPEQYNAPVTSPDKIKVLFFGRSQCDATLKALGYLNRLKFEVTTVISGGRGEVLPEELKSWCGDYILCFRSLFILPKSLLDQASIAAINFHPGPTEYPGSGCLNFALYEDAPEYGVTAHLMNEKVDHGNILDCRRFPIAPGDTVDSLLERSHLKLLDLFFDIAGGIDASGKRYVEKMLASSAHERWRGEARRMKELDQLSSLDPGICSAELERVIRATYTERFPPKITLHGYEFVLKSNKRVRN</sequence>
<protein>
    <recommendedName>
        <fullName evidence="1">Formyl transferase N-terminal domain-containing protein</fullName>
    </recommendedName>
</protein>
<dbReference type="InterPro" id="IPR002376">
    <property type="entry name" value="Formyl_transf_N"/>
</dbReference>
<evidence type="ECO:0000259" key="1">
    <source>
        <dbReference type="Pfam" id="PF00551"/>
    </source>
</evidence>
<organism evidence="2 3">
    <name type="scientific">Pseudomonas laurentiana</name>
    <dbReference type="NCBI Taxonomy" id="2364649"/>
    <lineage>
        <taxon>Bacteria</taxon>
        <taxon>Pseudomonadati</taxon>
        <taxon>Pseudomonadota</taxon>
        <taxon>Gammaproteobacteria</taxon>
        <taxon>Pseudomonadales</taxon>
        <taxon>Pseudomonadaceae</taxon>
        <taxon>Pseudomonas</taxon>
    </lineage>
</organism>
<evidence type="ECO:0000313" key="2">
    <source>
        <dbReference type="EMBL" id="NES09847.1"/>
    </source>
</evidence>
<dbReference type="Gene3D" id="3.40.50.12230">
    <property type="match status" value="1"/>
</dbReference>
<feature type="domain" description="Formyl transferase N-terminal" evidence="1">
    <location>
        <begin position="60"/>
        <end position="156"/>
    </location>
</feature>
<comment type="caution">
    <text evidence="2">The sequence shown here is derived from an EMBL/GenBank/DDBJ whole genome shotgun (WGS) entry which is preliminary data.</text>
</comment>
<dbReference type="RefSeq" id="WP_163934976.1">
    <property type="nucleotide sequence ID" value="NZ_BMQU01000012.1"/>
</dbReference>
<keyword evidence="3" id="KW-1185">Reference proteome</keyword>
<dbReference type="Proteomes" id="UP000471751">
    <property type="component" value="Unassembled WGS sequence"/>
</dbReference>
<dbReference type="SUPFAM" id="SSF53328">
    <property type="entry name" value="Formyltransferase"/>
    <property type="match status" value="1"/>
</dbReference>